<keyword evidence="13" id="KW-0325">Glycoprotein</keyword>
<dbReference type="GeneTree" id="ENSGT00940000157666"/>
<dbReference type="InterPro" id="IPR000372">
    <property type="entry name" value="LRRNT"/>
</dbReference>
<evidence type="ECO:0000256" key="18">
    <source>
        <dbReference type="ARBA" id="ARBA00049501"/>
    </source>
</evidence>
<dbReference type="GO" id="GO:0004601">
    <property type="term" value="F:peroxidase activity"/>
    <property type="evidence" value="ECO:0007669"/>
    <property type="project" value="UniProtKB-KW"/>
</dbReference>
<dbReference type="GO" id="GO:0020037">
    <property type="term" value="F:heme binding"/>
    <property type="evidence" value="ECO:0007669"/>
    <property type="project" value="InterPro"/>
</dbReference>
<evidence type="ECO:0000256" key="10">
    <source>
        <dbReference type="ARBA" id="ARBA00023002"/>
    </source>
</evidence>
<evidence type="ECO:0000256" key="14">
    <source>
        <dbReference type="ARBA" id="ARBA00047544"/>
    </source>
</evidence>
<keyword evidence="24" id="KW-1185">Reference proteome</keyword>
<dbReference type="SMART" id="SM00369">
    <property type="entry name" value="LRR_TYP"/>
    <property type="match status" value="4"/>
</dbReference>
<feature type="domain" description="Ig-like" evidence="22">
    <location>
        <begin position="305"/>
        <end position="390"/>
    </location>
</feature>
<dbReference type="FunFam" id="2.60.40.10:FF:000276">
    <property type="entry name" value="peroxidasin homolog"/>
    <property type="match status" value="1"/>
</dbReference>
<reference evidence="23" key="2">
    <citation type="submission" date="2025-08" db="UniProtKB">
        <authorList>
            <consortium name="Ensembl"/>
        </authorList>
    </citation>
    <scope>IDENTIFICATION</scope>
</reference>
<dbReference type="Gene3D" id="2.60.40.10">
    <property type="entry name" value="Immunoglobulins"/>
    <property type="match status" value="4"/>
</dbReference>
<comment type="catalytic activity">
    <reaction evidence="15">
        <text>L-lysyl-[collagen] + L-methionyl-[collagen] + H2O2 = [collagen]-L-lysyl-N-S-L-methionyl-[collagen] + 2 H2O + H(+)</text>
        <dbReference type="Rhea" id="RHEA:66020"/>
        <dbReference type="Rhea" id="RHEA-COMP:12751"/>
        <dbReference type="Rhea" id="RHEA-COMP:16949"/>
        <dbReference type="Rhea" id="RHEA-COMP:16951"/>
        <dbReference type="ChEBI" id="CHEBI:15377"/>
        <dbReference type="ChEBI" id="CHEBI:15378"/>
        <dbReference type="ChEBI" id="CHEBI:16044"/>
        <dbReference type="ChEBI" id="CHEBI:16240"/>
        <dbReference type="ChEBI" id="CHEBI:29969"/>
        <dbReference type="ChEBI" id="CHEBI:166867"/>
    </reaction>
    <physiologicalReaction direction="left-to-right" evidence="15">
        <dbReference type="Rhea" id="RHEA:66021"/>
    </physiologicalReaction>
</comment>
<evidence type="ECO:0000256" key="12">
    <source>
        <dbReference type="ARBA" id="ARBA00023157"/>
    </source>
</evidence>
<dbReference type="AlphaFoldDB" id="A0A667XBD8"/>
<dbReference type="PROSITE" id="PS51257">
    <property type="entry name" value="PROKAR_LIPOPROTEIN"/>
    <property type="match status" value="1"/>
</dbReference>
<dbReference type="InterPro" id="IPR003598">
    <property type="entry name" value="Ig_sub2"/>
</dbReference>
<dbReference type="PROSITE" id="PS50292">
    <property type="entry name" value="PEROXIDASE_3"/>
    <property type="match status" value="1"/>
</dbReference>
<comment type="catalytic activity">
    <reaction evidence="16">
        <text>L-lysyl-[collagen] + L-methionyl-[collagen] + hypobromite = [collagen]-L-lysyl-N-S-L-methionyl-[collagen] + bromide + H2O + H(+)</text>
        <dbReference type="Rhea" id="RHEA:66024"/>
        <dbReference type="Rhea" id="RHEA-COMP:12751"/>
        <dbReference type="Rhea" id="RHEA-COMP:16949"/>
        <dbReference type="Rhea" id="RHEA-COMP:16951"/>
        <dbReference type="ChEBI" id="CHEBI:15377"/>
        <dbReference type="ChEBI" id="CHEBI:15378"/>
        <dbReference type="ChEBI" id="CHEBI:15858"/>
        <dbReference type="ChEBI" id="CHEBI:16044"/>
        <dbReference type="ChEBI" id="CHEBI:29250"/>
        <dbReference type="ChEBI" id="CHEBI:29969"/>
        <dbReference type="ChEBI" id="CHEBI:166867"/>
    </reaction>
    <physiologicalReaction direction="left-to-right" evidence="16">
        <dbReference type="Rhea" id="RHEA:66025"/>
    </physiologicalReaction>
</comment>
<evidence type="ECO:0000256" key="7">
    <source>
        <dbReference type="ARBA" id="ARBA00022723"/>
    </source>
</evidence>
<evidence type="ECO:0000256" key="3">
    <source>
        <dbReference type="ARBA" id="ARBA00022525"/>
    </source>
</evidence>
<evidence type="ECO:0000256" key="5">
    <source>
        <dbReference type="ARBA" id="ARBA00022614"/>
    </source>
</evidence>
<dbReference type="InterPro" id="IPR003591">
    <property type="entry name" value="Leu-rich_rpt_typical-subtyp"/>
</dbReference>
<dbReference type="PANTHER" id="PTHR11475">
    <property type="entry name" value="OXIDASE/PEROXIDASE"/>
    <property type="match status" value="1"/>
</dbReference>
<keyword evidence="8 21" id="KW-0732">Signal</keyword>
<keyword evidence="4" id="KW-0575">Peroxidase</keyword>
<dbReference type="PRINTS" id="PR00457">
    <property type="entry name" value="ANPEROXIDASE"/>
</dbReference>
<feature type="signal peptide" evidence="21">
    <location>
        <begin position="1"/>
        <end position="27"/>
    </location>
</feature>
<dbReference type="GO" id="GO:0005615">
    <property type="term" value="C:extracellular space"/>
    <property type="evidence" value="ECO:0007669"/>
    <property type="project" value="TreeGrafter"/>
</dbReference>
<keyword evidence="11 20" id="KW-0408">Iron</keyword>
<dbReference type="GO" id="GO:0046872">
    <property type="term" value="F:metal ion binding"/>
    <property type="evidence" value="ECO:0007669"/>
    <property type="project" value="UniProtKB-KW"/>
</dbReference>
<keyword evidence="5" id="KW-0433">Leucine-rich repeat</keyword>
<dbReference type="PROSITE" id="PS50835">
    <property type="entry name" value="IG_LIKE"/>
    <property type="match status" value="3"/>
</dbReference>
<sequence>MALWTGRPFSPLVALLLIASVPQFVLSCPSRCLCFRTTVRCMHLNLETVPTVSPQTTILDLRFNKIKDLEPGSFRRLKNLNTLLLNNNHIRRIPRGAFEDLENLKYLYLYKNEIQSIDRQAFKGLVSLEQLYLHFNNIESLEPESFTHLPKLERLNALNMRDDSRLNLLEDGTLMIQDTRETDQGVYQCMAKNVAGEVKTSQVTLRYFGAPSRPSFVIQPQNTEVLVGESVTLECSATGQPQPRVSWTKGDRTPLPNDARINITPSGGLYIQNVVQADGGQYTCFASNNVDTIHATAYIIVQAIPHFTVTPQDQSVLEGHTVDFPCEATGYPQPVIAWTRGGSPLPLDRRHVVLSTGTLRIARVAAHDEGQYECQAVSPVGTVRSAVQLTVRPSANTSLTPVFTNAPRDLTVESGQDVQIPCSAQGQPQPVLTWNKDGVQVTESGKFHISPEGYLEVKDVGTADAGRYECVARNPIGYQAASMVLTVTVSREGDTFVSSSIEQAIRNVDSAIESTRRRLFDGQPRTPGELLALFRYPRDPYTVEQARAGEIFEQTLLLIQNHVNQGLMVDTNGTAFRYNDLVSPHFLDVIANLSGCTAHRRFNNCSDICFHQKYRTHDGTCNNLQHPMWGASLTAFERLLKSVYDNGFNLPRGATDRLHNGYRLPLPRLVSTTMIGTETITPDDRYTHMLMQWGQFLDHDLDSTVAALSQSRFSDGQLCTQVCTNDPPCFPIQFPPNDPRQLRSGARCMFFVRSTPVCGSGMTSLLMNSVYPREQINQLTSYIDASNVYGSSRHESEEIRDLASQRGLLRQGIIQRTGKPLLPFATGPPTECMRDENESPIPCFLAGDHRANEQLGLTSMHTVWFREHNRIATELLRLNPHWDGDTIYHEARKIVGAQMQHITYSHWLPKILGEAGMKMMGPYGGYDPNVNAGIFNAFATAAFRFGHTLINPILYRLDQDFQPIHQGHISLHRAFFSPFRIVNEGGIDPLLRGLFGVAGKMRVSTQLLNTELTERLFSMAHAVALDLAAMNIQRGRDHGIPPYNDYRTFCNLTSAQTFDDLRNEIKNPSVREKLQRLYGTPLNIDLFPALMAEDLVPGSRLGPTLMCLLATQFRRLRDGDRFWYENPGVFTPAQLTQLKQTSLTRVLCDNGDNITRIQQDVFAVAELPHGYGSCDDIPKIDLRMWQDCCEGKVINYNLQCPVCLSAWTLLVYEIKTKT</sequence>
<evidence type="ECO:0000256" key="21">
    <source>
        <dbReference type="SAM" id="SignalP"/>
    </source>
</evidence>
<evidence type="ECO:0000256" key="1">
    <source>
        <dbReference type="ARBA" id="ARBA00001970"/>
    </source>
</evidence>
<dbReference type="Pfam" id="PF00560">
    <property type="entry name" value="LRR_1"/>
    <property type="match status" value="1"/>
</dbReference>
<dbReference type="SMART" id="SM00408">
    <property type="entry name" value="IGc2"/>
    <property type="match status" value="3"/>
</dbReference>
<dbReference type="SMART" id="SM00409">
    <property type="entry name" value="IG"/>
    <property type="match status" value="4"/>
</dbReference>
<dbReference type="PANTHER" id="PTHR11475:SF75">
    <property type="entry name" value="PEROXIDASIN HOMOLOG"/>
    <property type="match status" value="1"/>
</dbReference>
<dbReference type="InterPro" id="IPR019791">
    <property type="entry name" value="Haem_peroxidase_animal"/>
</dbReference>
<dbReference type="SUPFAM" id="SSF52058">
    <property type="entry name" value="L domain-like"/>
    <property type="match status" value="1"/>
</dbReference>
<dbReference type="FunFam" id="2.60.40.10:FF:000282">
    <property type="entry name" value="peroxidasin homolog"/>
    <property type="match status" value="1"/>
</dbReference>
<dbReference type="InterPro" id="IPR007110">
    <property type="entry name" value="Ig-like_dom"/>
</dbReference>
<reference evidence="23" key="1">
    <citation type="submission" date="2019-06" db="EMBL/GenBank/DDBJ databases">
        <authorList>
            <consortium name="Wellcome Sanger Institute Data Sharing"/>
        </authorList>
    </citation>
    <scope>NUCLEOTIDE SEQUENCE [LARGE SCALE GENOMIC DNA]</scope>
</reference>
<comment type="catalytic activity">
    <reaction evidence="17">
        <text>L-tyrosyl-[protein] + bromide + H2O2 + H(+) = 3-bromo-L-tyrosyl-[protein] + 2 H2O</text>
        <dbReference type="Rhea" id="RHEA:69360"/>
        <dbReference type="Rhea" id="RHEA-COMP:10136"/>
        <dbReference type="Rhea" id="RHEA-COMP:17686"/>
        <dbReference type="ChEBI" id="CHEBI:15377"/>
        <dbReference type="ChEBI" id="CHEBI:15378"/>
        <dbReference type="ChEBI" id="CHEBI:15858"/>
        <dbReference type="ChEBI" id="CHEBI:16240"/>
        <dbReference type="ChEBI" id="CHEBI:46858"/>
        <dbReference type="ChEBI" id="CHEBI:183512"/>
    </reaction>
    <physiologicalReaction direction="left-to-right" evidence="17">
        <dbReference type="Rhea" id="RHEA:69361"/>
    </physiologicalReaction>
</comment>
<evidence type="ECO:0000256" key="11">
    <source>
        <dbReference type="ARBA" id="ARBA00023004"/>
    </source>
</evidence>
<dbReference type="InterPro" id="IPR010255">
    <property type="entry name" value="Haem_peroxidase_sf"/>
</dbReference>
<evidence type="ECO:0000256" key="2">
    <source>
        <dbReference type="ARBA" id="ARBA00004613"/>
    </source>
</evidence>
<gene>
    <name evidence="23" type="primary">PXDN</name>
    <name evidence="23" type="synonym">pxdn</name>
</gene>
<dbReference type="GO" id="GO:0006979">
    <property type="term" value="P:response to oxidative stress"/>
    <property type="evidence" value="ECO:0007669"/>
    <property type="project" value="InterPro"/>
</dbReference>
<evidence type="ECO:0000313" key="23">
    <source>
        <dbReference type="Ensembl" id="ENSMMDP00005009874.1"/>
    </source>
</evidence>
<dbReference type="InterPro" id="IPR013783">
    <property type="entry name" value="Ig-like_fold"/>
</dbReference>
<dbReference type="InterPro" id="IPR036179">
    <property type="entry name" value="Ig-like_dom_sf"/>
</dbReference>
<comment type="catalytic activity">
    <reaction evidence="14">
        <text>bromide + H2O2 = hypobromite + H2O</text>
        <dbReference type="Rhea" id="RHEA:66016"/>
        <dbReference type="ChEBI" id="CHEBI:15377"/>
        <dbReference type="ChEBI" id="CHEBI:15858"/>
        <dbReference type="ChEBI" id="CHEBI:16240"/>
        <dbReference type="ChEBI" id="CHEBI:29250"/>
    </reaction>
    <physiologicalReaction direction="left-to-right" evidence="14">
        <dbReference type="Rhea" id="RHEA:66017"/>
    </physiologicalReaction>
</comment>
<comment type="subcellular location">
    <subcellularLocation>
        <location evidence="2">Secreted</location>
    </subcellularLocation>
</comment>
<keyword evidence="3" id="KW-0964">Secreted</keyword>
<organism evidence="23 24">
    <name type="scientific">Myripristis murdjan</name>
    <name type="common">pinecone soldierfish</name>
    <dbReference type="NCBI Taxonomy" id="586833"/>
    <lineage>
        <taxon>Eukaryota</taxon>
        <taxon>Metazoa</taxon>
        <taxon>Chordata</taxon>
        <taxon>Craniata</taxon>
        <taxon>Vertebrata</taxon>
        <taxon>Euteleostomi</taxon>
        <taxon>Actinopterygii</taxon>
        <taxon>Neopterygii</taxon>
        <taxon>Teleostei</taxon>
        <taxon>Neoteleostei</taxon>
        <taxon>Acanthomorphata</taxon>
        <taxon>Holocentriformes</taxon>
        <taxon>Holocentridae</taxon>
        <taxon>Myripristis</taxon>
    </lineage>
</organism>
<comment type="cofactor">
    <cofactor evidence="1">
        <name>heme b</name>
        <dbReference type="ChEBI" id="CHEBI:60344"/>
    </cofactor>
</comment>
<evidence type="ECO:0000256" key="16">
    <source>
        <dbReference type="ARBA" id="ARBA00048396"/>
    </source>
</evidence>
<protein>
    <submittedName>
        <fullName evidence="23">Peroxidasin</fullName>
    </submittedName>
</protein>
<dbReference type="Gene3D" id="3.80.10.10">
    <property type="entry name" value="Ribonuclease Inhibitor"/>
    <property type="match status" value="1"/>
</dbReference>
<evidence type="ECO:0000256" key="8">
    <source>
        <dbReference type="ARBA" id="ARBA00022729"/>
    </source>
</evidence>
<evidence type="ECO:0000256" key="20">
    <source>
        <dbReference type="PIRSR" id="PIRSR619791-2"/>
    </source>
</evidence>
<proteinExistence type="inferred from homology"/>
<evidence type="ECO:0000256" key="9">
    <source>
        <dbReference type="ARBA" id="ARBA00022737"/>
    </source>
</evidence>
<dbReference type="SUPFAM" id="SSF48726">
    <property type="entry name" value="Immunoglobulin"/>
    <property type="match status" value="4"/>
</dbReference>
<name>A0A667XBD8_9TELE</name>
<dbReference type="InterPro" id="IPR034824">
    <property type="entry name" value="Peroxidasin_peroxidase"/>
</dbReference>
<feature type="domain" description="Ig-like" evidence="22">
    <location>
        <begin position="401"/>
        <end position="490"/>
    </location>
</feature>
<evidence type="ECO:0000256" key="6">
    <source>
        <dbReference type="ARBA" id="ARBA00022617"/>
    </source>
</evidence>
<dbReference type="Pfam" id="PF13855">
    <property type="entry name" value="LRR_8"/>
    <property type="match status" value="1"/>
</dbReference>
<comment type="similarity">
    <text evidence="19">Belongs to the peroxidase family. XPO subfamily.</text>
</comment>
<feature type="binding site" description="axial binding residue" evidence="20">
    <location>
        <position position="947"/>
    </location>
    <ligand>
        <name>heme b</name>
        <dbReference type="ChEBI" id="CHEBI:60344"/>
    </ligand>
    <ligandPart>
        <name>Fe</name>
        <dbReference type="ChEBI" id="CHEBI:18248"/>
    </ligandPart>
</feature>
<dbReference type="InterPro" id="IPR037120">
    <property type="entry name" value="Haem_peroxidase_sf_animal"/>
</dbReference>
<dbReference type="FunFam" id="2.60.40.10:FF:000248">
    <property type="entry name" value="peroxidasin homolog"/>
    <property type="match status" value="1"/>
</dbReference>
<dbReference type="Gene3D" id="1.10.640.10">
    <property type="entry name" value="Haem peroxidase domain superfamily, animal type"/>
    <property type="match status" value="1"/>
</dbReference>
<dbReference type="Proteomes" id="UP000472263">
    <property type="component" value="Chromosome 22"/>
</dbReference>
<comment type="catalytic activity">
    <reaction evidence="18">
        <text>hypobromite + L-tyrosyl-[protein] + H(+) = 3-bromo-L-tyrosyl-[protein] + H2O</text>
        <dbReference type="Rhea" id="RHEA:69356"/>
        <dbReference type="Rhea" id="RHEA-COMP:10136"/>
        <dbReference type="Rhea" id="RHEA-COMP:17686"/>
        <dbReference type="ChEBI" id="CHEBI:15377"/>
        <dbReference type="ChEBI" id="CHEBI:15378"/>
        <dbReference type="ChEBI" id="CHEBI:29250"/>
        <dbReference type="ChEBI" id="CHEBI:46858"/>
        <dbReference type="ChEBI" id="CHEBI:183512"/>
    </reaction>
    <physiologicalReaction direction="left-to-right" evidence="18">
        <dbReference type="Rhea" id="RHEA:69357"/>
    </physiologicalReaction>
</comment>
<dbReference type="Pfam" id="PF07679">
    <property type="entry name" value="I-set"/>
    <property type="match status" value="3"/>
</dbReference>
<evidence type="ECO:0000256" key="15">
    <source>
        <dbReference type="ARBA" id="ARBA00047610"/>
    </source>
</evidence>
<keyword evidence="6 20" id="KW-0349">Heme</keyword>
<dbReference type="FunFam" id="1.10.640.10:FF:000001">
    <property type="entry name" value="Peroxidasin homolog"/>
    <property type="match status" value="1"/>
</dbReference>
<keyword evidence="7 20" id="KW-0479">Metal-binding</keyword>
<evidence type="ECO:0000256" key="13">
    <source>
        <dbReference type="ARBA" id="ARBA00023180"/>
    </source>
</evidence>
<dbReference type="Pfam" id="PF03098">
    <property type="entry name" value="An_peroxidase"/>
    <property type="match status" value="1"/>
</dbReference>
<evidence type="ECO:0000256" key="19">
    <source>
        <dbReference type="ARBA" id="ARBA00061342"/>
    </source>
</evidence>
<dbReference type="Ensembl" id="ENSMMDT00005010182.1">
    <property type="protein sequence ID" value="ENSMMDP00005009874.1"/>
    <property type="gene ID" value="ENSMMDG00005005375.1"/>
</dbReference>
<dbReference type="PROSITE" id="PS51450">
    <property type="entry name" value="LRR"/>
    <property type="match status" value="2"/>
</dbReference>
<keyword evidence="9" id="KW-0677">Repeat</keyword>
<dbReference type="InterPro" id="IPR001611">
    <property type="entry name" value="Leu-rich_rpt"/>
</dbReference>
<evidence type="ECO:0000256" key="17">
    <source>
        <dbReference type="ARBA" id="ARBA00048887"/>
    </source>
</evidence>
<keyword evidence="12" id="KW-1015">Disulfide bond</keyword>
<dbReference type="SUPFAM" id="SSF48113">
    <property type="entry name" value="Heme-dependent peroxidases"/>
    <property type="match status" value="1"/>
</dbReference>
<dbReference type="InterPro" id="IPR032675">
    <property type="entry name" value="LRR_dom_sf"/>
</dbReference>
<keyword evidence="10" id="KW-0560">Oxidoreductase</keyword>
<reference evidence="23" key="3">
    <citation type="submission" date="2025-09" db="UniProtKB">
        <authorList>
            <consortium name="Ensembl"/>
        </authorList>
    </citation>
    <scope>IDENTIFICATION</scope>
</reference>
<dbReference type="InterPro" id="IPR003599">
    <property type="entry name" value="Ig_sub"/>
</dbReference>
<evidence type="ECO:0000313" key="24">
    <source>
        <dbReference type="Proteomes" id="UP000472263"/>
    </source>
</evidence>
<dbReference type="SMART" id="SM00013">
    <property type="entry name" value="LRRNT"/>
    <property type="match status" value="1"/>
</dbReference>
<feature type="domain" description="Ig-like" evidence="22">
    <location>
        <begin position="214"/>
        <end position="300"/>
    </location>
</feature>
<dbReference type="InterPro" id="IPR013098">
    <property type="entry name" value="Ig_I-set"/>
</dbReference>
<accession>A0A667XBD8</accession>
<evidence type="ECO:0000256" key="4">
    <source>
        <dbReference type="ARBA" id="ARBA00022559"/>
    </source>
</evidence>
<feature type="chain" id="PRO_5025548010" evidence="21">
    <location>
        <begin position="28"/>
        <end position="1218"/>
    </location>
</feature>
<evidence type="ECO:0000259" key="22">
    <source>
        <dbReference type="PROSITE" id="PS50835"/>
    </source>
</evidence>
<dbReference type="CDD" id="cd09826">
    <property type="entry name" value="peroxidasin_like"/>
    <property type="match status" value="1"/>
</dbReference>